<gene>
    <name evidence="1" type="ORF">HYPDE_41308</name>
</gene>
<dbReference type="AlphaFoldDB" id="N0BIG9"/>
<proteinExistence type="predicted"/>
<accession>N0BIG9</accession>
<dbReference type="KEGG" id="hdt:HYPDE_41308"/>
<keyword evidence="2" id="KW-1185">Reference proteome</keyword>
<evidence type="ECO:0000313" key="2">
    <source>
        <dbReference type="Proteomes" id="UP000005952"/>
    </source>
</evidence>
<evidence type="ECO:0000313" key="1">
    <source>
        <dbReference type="EMBL" id="AGK59930.1"/>
    </source>
</evidence>
<dbReference type="Proteomes" id="UP000005952">
    <property type="component" value="Chromosome"/>
</dbReference>
<organism evidence="1 2">
    <name type="scientific">Hyphomicrobium denitrificans 1NES1</name>
    <dbReference type="NCBI Taxonomy" id="670307"/>
    <lineage>
        <taxon>Bacteria</taxon>
        <taxon>Pseudomonadati</taxon>
        <taxon>Pseudomonadota</taxon>
        <taxon>Alphaproteobacteria</taxon>
        <taxon>Hyphomicrobiales</taxon>
        <taxon>Hyphomicrobiaceae</taxon>
        <taxon>Hyphomicrobium</taxon>
    </lineage>
</organism>
<dbReference type="EMBL" id="CP005587">
    <property type="protein sequence ID" value="AGK59930.1"/>
    <property type="molecule type" value="Genomic_DNA"/>
</dbReference>
<sequence>MRPIDRVRAINQAQHTIAEEMTRDDVLTFFTMMGLATPKNIGNYYAESLARYFLDSCTEDQLFDVAKQLGLDTIKGPLPRYALDW</sequence>
<protein>
    <submittedName>
        <fullName evidence="1">Uncharacterized protein</fullName>
    </submittedName>
</protein>
<name>N0BIG9_9HYPH</name>
<reference evidence="1 2" key="1">
    <citation type="journal article" date="2013" name="Genome Announc.">
        <title>Genome sequences for three denitrifying bacterial strains isolated from a uranium- and nitrate-contaminated subsurface environment.</title>
        <authorList>
            <person name="Venkatramanan R."/>
            <person name="Prakash O."/>
            <person name="Woyke T."/>
            <person name="Chain P."/>
            <person name="Goodwin L.A."/>
            <person name="Watson D."/>
            <person name="Brooks S."/>
            <person name="Kostka J.E."/>
            <person name="Green S.J."/>
        </authorList>
    </citation>
    <scope>NUCLEOTIDE SEQUENCE [LARGE SCALE GENOMIC DNA]</scope>
    <source>
        <strain evidence="1 2">1NES1</strain>
    </source>
</reference>
<dbReference type="HOGENOM" id="CLU_2508231_0_0_5"/>